<feature type="compositionally biased region" description="Basic and acidic residues" evidence="5">
    <location>
        <begin position="332"/>
        <end position="349"/>
    </location>
</feature>
<evidence type="ECO:0000313" key="9">
    <source>
        <dbReference type="EMBL" id="MBP1903703.1"/>
    </source>
</evidence>
<dbReference type="Proteomes" id="UP001519272">
    <property type="component" value="Unassembled WGS sequence"/>
</dbReference>
<name>A0ABS4FMZ1_9BACL</name>
<dbReference type="InterPro" id="IPR022385">
    <property type="entry name" value="Rhs_assc_core"/>
</dbReference>
<feature type="region of interest" description="Disordered" evidence="5">
    <location>
        <begin position="298"/>
        <end position="361"/>
    </location>
</feature>
<dbReference type="InterPro" id="IPR031325">
    <property type="entry name" value="RHS_repeat"/>
</dbReference>
<dbReference type="InterPro" id="IPR027797">
    <property type="entry name" value="PT-TG_dom"/>
</dbReference>
<feature type="domain" description="Teneurin-like YD-shell" evidence="8">
    <location>
        <begin position="663"/>
        <end position="757"/>
    </location>
</feature>
<reference evidence="9 10" key="1">
    <citation type="submission" date="2021-03" db="EMBL/GenBank/DDBJ databases">
        <title>Genomic Encyclopedia of Type Strains, Phase IV (KMG-IV): sequencing the most valuable type-strain genomes for metagenomic binning, comparative biology and taxonomic classification.</title>
        <authorList>
            <person name="Goeker M."/>
        </authorList>
    </citation>
    <scope>NUCLEOTIDE SEQUENCE [LARGE SCALE GENOMIC DNA]</scope>
    <source>
        <strain evidence="9 10">DSM 14349</strain>
    </source>
</reference>
<dbReference type="SUPFAM" id="SSF63829">
    <property type="entry name" value="Calcium-dependent phosphotriesterase"/>
    <property type="match status" value="1"/>
</dbReference>
<dbReference type="InterPro" id="IPR056823">
    <property type="entry name" value="TEN-like_YD-shell"/>
</dbReference>
<evidence type="ECO:0000259" key="8">
    <source>
        <dbReference type="Pfam" id="PF25023"/>
    </source>
</evidence>
<gene>
    <name evidence="9" type="ORF">J2Z32_000315</name>
</gene>
<comment type="subcellular location">
    <subcellularLocation>
        <location evidence="1">Secreted</location>
    </subcellularLocation>
</comment>
<feature type="coiled-coil region" evidence="4">
    <location>
        <begin position="45"/>
        <end position="72"/>
    </location>
</feature>
<proteinExistence type="predicted"/>
<feature type="region of interest" description="Disordered" evidence="5">
    <location>
        <begin position="254"/>
        <end position="285"/>
    </location>
</feature>
<evidence type="ECO:0000313" key="10">
    <source>
        <dbReference type="Proteomes" id="UP001519272"/>
    </source>
</evidence>
<dbReference type="NCBIfam" id="TIGR03696">
    <property type="entry name" value="Rhs_assc_core"/>
    <property type="match status" value="1"/>
</dbReference>
<dbReference type="InterPro" id="IPR006530">
    <property type="entry name" value="YD"/>
</dbReference>
<dbReference type="Gene3D" id="2.180.10.10">
    <property type="entry name" value="RHS repeat-associated core"/>
    <property type="match status" value="4"/>
</dbReference>
<feature type="domain" description="Teneurin-like YD-shell" evidence="8">
    <location>
        <begin position="976"/>
        <end position="1097"/>
    </location>
</feature>
<dbReference type="PANTHER" id="PTHR32305:SF15">
    <property type="entry name" value="PROTEIN RHSA-RELATED"/>
    <property type="match status" value="1"/>
</dbReference>
<feature type="domain" description="DUF6531" evidence="7">
    <location>
        <begin position="360"/>
        <end position="418"/>
    </location>
</feature>
<evidence type="ECO:0000256" key="3">
    <source>
        <dbReference type="ARBA" id="ARBA00022737"/>
    </source>
</evidence>
<keyword evidence="2" id="KW-0964">Secreted</keyword>
<keyword evidence="3" id="KW-0677">Repeat</keyword>
<organism evidence="9 10">
    <name type="scientific">Paenibacillus turicensis</name>
    <dbReference type="NCBI Taxonomy" id="160487"/>
    <lineage>
        <taxon>Bacteria</taxon>
        <taxon>Bacillati</taxon>
        <taxon>Bacillota</taxon>
        <taxon>Bacilli</taxon>
        <taxon>Bacillales</taxon>
        <taxon>Paenibacillaceae</taxon>
        <taxon>Paenibacillus</taxon>
    </lineage>
</organism>
<sequence length="1686" mass="190382">MQIEVRASDLEELGSKLRRSGREMGDIRAELQRAMRSLTLRSQGRAEVDASYQMIERMLQQLEQDLDRFSRGVSQKGIGFDEADGKAPPFEWGKVWEVFKVVTSMALDFVPIVGNIKGVLEAITGRDLITGAELNWYERALALVGPLGKGLKGGAKILKASNEVVTGINKIVKATNTVVSVVDDGKGIVEAITGVDIMTGERLAPWQRLMAIGGTAASAGISKVKNKKDKLFQAADEVTEGMPKMKKADAPLDGIREGSIHKEKGKHPEISEGNRTGDGGHHGLEATAAGTTVAAASAMRNPKDGKASVSDSSLKYEQGNHGNQVETSPQAKADKQHFEKGQEYSKGSKPEQVPAQCKNGDPVHVGTGQQFMVHSALKLYGAATWDFKLLYNSSLLQQSVLGLAWSHNYDMRLEFNQGKQGEQGNEASFSQNERKNSVPSECITVWWTAGQRNTFTRQADGVYRATDPDVLLDELRPVTEGYELRVGSSRERFYFNESGLLQRHVNRVGMVLQASYDEQGFLQRLEDKLSGRAFHFMYEQGRIVQVADAHRQVTFAYSEAGWLAELIDAENLVTTFTCDGEGRILTMSTNGKRNLTNIFDEYHRVIKQIDAKESVTTFQYDAYSQPGYFLTTVTNRAGEVEHHVYNDRHQLLEIRGEEGVLHRYTYNEQGQMVTESNALGETNHRTYDKKGQLIGYQDALGQETSFIYNEAGLLIEEKNALGAVTMYTYDDQERLITITRPDGASCHWEYNDIGQLLAYHNYAGETVRYNYKDGGYIESMEDGEGRQTIFIMDEVGRMAGMQDAHGGTLLRTYNNDDQLTEVKDALGRTWQYRYNLDGEITAITDPAGATTSYTYTATNKVATVTSALGHVHRYTYDGEDRLIAEEDARGGITKLHYDDRGRVSAVTDALNRSITYSYDATGRLHSVKDALGQPVQTLTYDVNGQPIAITNALGHTTHRRFNALYQPMEQTEADGIKTEYHYDELARLQEVVQDSEQWRARYSQSYDAEHRLTKYKDANGNETTLTYNRSGQVIEEKNNTGHGLSYAYDERGLLKTQHNARGQQGSYTYDAAGQLLCLTDEVGQIELTYDEAGRWIEGKETIREASGQDGAWKTKQKQEALLQTEGQGKESTQTLRRSYDALGRLIEQWDVWGQRIGYAYDEVGNLTHLTYPDGKVVEYRYNLAGELTEVKDWAGRLTRYRYDVNGRVIETHRPNGTRERRSYDVLGQLLRQQDATAQGILLQDLKYEYNEVGQIVREQNKQYTYDQLRRLISGADQGKITYYRYDLGGNLTEQKEADRETGIGNEGTISVFGYSADNRLRRVGNYPTEHDADGNLLYFTDGEKMAAYEYDARNRLIQSGRMKYRYNLRNERIESVWRGKVTRYVVDDSSRFSRVLMELDGEGNILTRYVYGLGLIGREDAGTGLYQSYHSDIRGSTTILTNEHGLVTDRYAYGTYGEVEHFEGNTSQPFQYNGRDGVMHDINGLYYMRARYYHTELKRFLNRDVIRGNLTEGQTFNRYVYVNGDPLRYVDPLGLARLGCEVFEEAKVPRTGEEWNEYFKEQYGDGSVAWGTDGSIKLIDLSPKALKHPINDHMPTKYAQQLKYQSKEAVEAYLNKKSFFNPDWTEEQVKSALNLGYKDAISNGVSNGYHSYEIYGETVQVYIREGKFTTGFGSYKLNYQDLLNLN</sequence>
<comment type="caution">
    <text evidence="9">The sequence shown here is derived from an EMBL/GenBank/DDBJ whole genome shotgun (WGS) entry which is preliminary data.</text>
</comment>
<evidence type="ECO:0000256" key="4">
    <source>
        <dbReference type="SAM" id="Coils"/>
    </source>
</evidence>
<protein>
    <submittedName>
        <fullName evidence="9">RHS repeat-associated protein</fullName>
    </submittedName>
</protein>
<dbReference type="InterPro" id="IPR045351">
    <property type="entry name" value="DUF6531"/>
</dbReference>
<dbReference type="Pfam" id="PF14449">
    <property type="entry name" value="PT-TG"/>
    <property type="match status" value="2"/>
</dbReference>
<feature type="compositionally biased region" description="Polar residues" evidence="5">
    <location>
        <begin position="309"/>
        <end position="330"/>
    </location>
</feature>
<evidence type="ECO:0000259" key="7">
    <source>
        <dbReference type="Pfam" id="PF20148"/>
    </source>
</evidence>
<keyword evidence="4" id="KW-0175">Coiled coil</keyword>
<evidence type="ECO:0000259" key="6">
    <source>
        <dbReference type="Pfam" id="PF14449"/>
    </source>
</evidence>
<dbReference type="EMBL" id="JAGGKG010000001">
    <property type="protein sequence ID" value="MBP1903703.1"/>
    <property type="molecule type" value="Genomic_DNA"/>
</dbReference>
<evidence type="ECO:0000256" key="1">
    <source>
        <dbReference type="ARBA" id="ARBA00004613"/>
    </source>
</evidence>
<evidence type="ECO:0000256" key="5">
    <source>
        <dbReference type="SAM" id="MobiDB-lite"/>
    </source>
</evidence>
<evidence type="ECO:0000256" key="2">
    <source>
        <dbReference type="ARBA" id="ARBA00022525"/>
    </source>
</evidence>
<feature type="compositionally biased region" description="Basic and acidic residues" evidence="5">
    <location>
        <begin position="254"/>
        <end position="272"/>
    </location>
</feature>
<keyword evidence="10" id="KW-1185">Reference proteome</keyword>
<dbReference type="RefSeq" id="WP_210087372.1">
    <property type="nucleotide sequence ID" value="NZ_JAGGKG010000001.1"/>
</dbReference>
<accession>A0ABS4FMZ1</accession>
<dbReference type="InterPro" id="IPR050708">
    <property type="entry name" value="T6SS_VgrG/RHS"/>
</dbReference>
<dbReference type="Pfam" id="PF05593">
    <property type="entry name" value="RHS_repeat"/>
    <property type="match status" value="2"/>
</dbReference>
<feature type="domain" description="Pre-toxin TG" evidence="6">
    <location>
        <begin position="171"/>
        <end position="232"/>
    </location>
</feature>
<feature type="domain" description="Teneurin-like YD-shell" evidence="8">
    <location>
        <begin position="811"/>
        <end position="965"/>
    </location>
</feature>
<feature type="domain" description="Pre-toxin TG" evidence="6">
    <location>
        <begin position="102"/>
        <end position="168"/>
    </location>
</feature>
<dbReference type="Pfam" id="PF25023">
    <property type="entry name" value="TEN_YD-shell"/>
    <property type="match status" value="4"/>
</dbReference>
<dbReference type="NCBIfam" id="TIGR01643">
    <property type="entry name" value="YD_repeat_2x"/>
    <property type="match status" value="11"/>
</dbReference>
<dbReference type="PANTHER" id="PTHR32305">
    <property type="match status" value="1"/>
</dbReference>
<dbReference type="Pfam" id="PF20148">
    <property type="entry name" value="DUF6531"/>
    <property type="match status" value="1"/>
</dbReference>
<feature type="domain" description="Teneurin-like YD-shell" evidence="8">
    <location>
        <begin position="1257"/>
        <end position="1526"/>
    </location>
</feature>